<dbReference type="PROSITE" id="PS50109">
    <property type="entry name" value="HIS_KIN"/>
    <property type="match status" value="1"/>
</dbReference>
<dbReference type="InterPro" id="IPR005467">
    <property type="entry name" value="His_kinase_dom"/>
</dbReference>
<dbReference type="Gene3D" id="1.20.5.1930">
    <property type="match status" value="1"/>
</dbReference>
<reference evidence="11 12" key="1">
    <citation type="journal article" date="2009" name="Stand. Genomic Sci.">
        <title>Complete genome sequence of Beutenbergia cavernae type strain (HKI 0122).</title>
        <authorList>
            <person name="Land M."/>
            <person name="Pukall R."/>
            <person name="Abt B."/>
            <person name="Goker M."/>
            <person name="Rohde M."/>
            <person name="Glavina Del Rio T."/>
            <person name="Tice H."/>
            <person name="Copeland A."/>
            <person name="Cheng J.F."/>
            <person name="Lucas S."/>
            <person name="Chen F."/>
            <person name="Nolan M."/>
            <person name="Bruce D."/>
            <person name="Goodwin L."/>
            <person name="Pitluck S."/>
            <person name="Ivanova N."/>
            <person name="Mavromatis K."/>
            <person name="Ovchinnikova G."/>
            <person name="Pati A."/>
            <person name="Chen A."/>
            <person name="Palaniappan K."/>
            <person name="Hauser L."/>
            <person name="Chang Y.J."/>
            <person name="Jefferies C.C."/>
            <person name="Saunders E."/>
            <person name="Brettin T."/>
            <person name="Detter J.C."/>
            <person name="Han C."/>
            <person name="Chain P."/>
            <person name="Bristow J."/>
            <person name="Eisen J.A."/>
            <person name="Markowitz V."/>
            <person name="Hugenholtz P."/>
            <person name="Kyrpides N.C."/>
            <person name="Klenk H.P."/>
            <person name="Lapidus A."/>
        </authorList>
    </citation>
    <scope>NUCLEOTIDE SEQUENCE [LARGE SCALE GENOMIC DNA]</scope>
    <source>
        <strain evidence="12">ATCC BAA-8 / DSM 12333 / NBRC 16432</strain>
    </source>
</reference>
<feature type="transmembrane region" description="Helical" evidence="9">
    <location>
        <begin position="20"/>
        <end position="38"/>
    </location>
</feature>
<dbReference type="InterPro" id="IPR003594">
    <property type="entry name" value="HATPase_dom"/>
</dbReference>
<feature type="transmembrane region" description="Helical" evidence="9">
    <location>
        <begin position="118"/>
        <end position="135"/>
    </location>
</feature>
<evidence type="ECO:0000256" key="7">
    <source>
        <dbReference type="ARBA" id="ARBA00022840"/>
    </source>
</evidence>
<dbReference type="PANTHER" id="PTHR24421:SF10">
    <property type="entry name" value="NITRATE_NITRITE SENSOR PROTEIN NARQ"/>
    <property type="match status" value="1"/>
</dbReference>
<dbReference type="InterPro" id="IPR050482">
    <property type="entry name" value="Sensor_HK_TwoCompSys"/>
</dbReference>
<comment type="catalytic activity">
    <reaction evidence="1">
        <text>ATP + protein L-histidine = ADP + protein N-phospho-L-histidine.</text>
        <dbReference type="EC" id="2.7.13.3"/>
    </reaction>
</comment>
<dbReference type="HOGENOM" id="CLU_000445_20_1_11"/>
<dbReference type="KEGG" id="bcv:Bcav_1821"/>
<keyword evidence="4" id="KW-0808">Transferase</keyword>
<evidence type="ECO:0000256" key="6">
    <source>
        <dbReference type="ARBA" id="ARBA00022777"/>
    </source>
</evidence>
<dbReference type="GO" id="GO:0005524">
    <property type="term" value="F:ATP binding"/>
    <property type="evidence" value="ECO:0007669"/>
    <property type="project" value="UniProtKB-KW"/>
</dbReference>
<evidence type="ECO:0000313" key="11">
    <source>
        <dbReference type="EMBL" id="ACQ80077.1"/>
    </source>
</evidence>
<evidence type="ECO:0000256" key="9">
    <source>
        <dbReference type="SAM" id="Phobius"/>
    </source>
</evidence>
<keyword evidence="9" id="KW-1133">Transmembrane helix</keyword>
<dbReference type="SMART" id="SM00387">
    <property type="entry name" value="HATPase_c"/>
    <property type="match status" value="1"/>
</dbReference>
<keyword evidence="9" id="KW-0472">Membrane</keyword>
<dbReference type="InterPro" id="IPR011712">
    <property type="entry name" value="Sig_transdc_His_kin_sub3_dim/P"/>
</dbReference>
<feature type="transmembrane region" description="Helical" evidence="9">
    <location>
        <begin position="93"/>
        <end position="111"/>
    </location>
</feature>
<evidence type="ECO:0000256" key="5">
    <source>
        <dbReference type="ARBA" id="ARBA00022741"/>
    </source>
</evidence>
<evidence type="ECO:0000313" key="12">
    <source>
        <dbReference type="Proteomes" id="UP000007962"/>
    </source>
</evidence>
<dbReference type="PANTHER" id="PTHR24421">
    <property type="entry name" value="NITRATE/NITRITE SENSOR PROTEIN NARX-RELATED"/>
    <property type="match status" value="1"/>
</dbReference>
<organism evidence="11 12">
    <name type="scientific">Beutenbergia cavernae (strain ATCC BAA-8 / DSM 12333 / CCUG 43141 / JCM 11478 / NBRC 16432 / NCIMB 13614 / HKI 0122)</name>
    <dbReference type="NCBI Taxonomy" id="471853"/>
    <lineage>
        <taxon>Bacteria</taxon>
        <taxon>Bacillati</taxon>
        <taxon>Actinomycetota</taxon>
        <taxon>Actinomycetes</taxon>
        <taxon>Micrococcales</taxon>
        <taxon>Beutenbergiaceae</taxon>
        <taxon>Beutenbergia</taxon>
    </lineage>
</organism>
<dbReference type="InterPro" id="IPR036890">
    <property type="entry name" value="HATPase_C_sf"/>
</dbReference>
<evidence type="ECO:0000256" key="2">
    <source>
        <dbReference type="ARBA" id="ARBA00012438"/>
    </source>
</evidence>
<protein>
    <recommendedName>
        <fullName evidence="2">histidine kinase</fullName>
        <ecNumber evidence="2">2.7.13.3</ecNumber>
    </recommendedName>
</protein>
<dbReference type="STRING" id="471853.Bcav_1821"/>
<evidence type="ECO:0000256" key="8">
    <source>
        <dbReference type="ARBA" id="ARBA00023012"/>
    </source>
</evidence>
<dbReference type="AlphaFoldDB" id="C5C4U9"/>
<keyword evidence="9" id="KW-0812">Transmembrane</keyword>
<dbReference type="CDD" id="cd16917">
    <property type="entry name" value="HATPase_UhpB-NarQ-NarX-like"/>
    <property type="match status" value="1"/>
</dbReference>
<dbReference type="GO" id="GO:0046983">
    <property type="term" value="F:protein dimerization activity"/>
    <property type="evidence" value="ECO:0007669"/>
    <property type="project" value="InterPro"/>
</dbReference>
<evidence type="ECO:0000259" key="10">
    <source>
        <dbReference type="PROSITE" id="PS50109"/>
    </source>
</evidence>
<accession>C5C4U9</accession>
<dbReference type="Pfam" id="PF07730">
    <property type="entry name" value="HisKA_3"/>
    <property type="match status" value="1"/>
</dbReference>
<dbReference type="eggNOG" id="COG4585">
    <property type="taxonomic scope" value="Bacteria"/>
</dbReference>
<feature type="domain" description="Histidine kinase" evidence="10">
    <location>
        <begin position="297"/>
        <end position="384"/>
    </location>
</feature>
<gene>
    <name evidence="11" type="ordered locus">Bcav_1821</name>
</gene>
<keyword evidence="3" id="KW-0597">Phosphoprotein</keyword>
<keyword evidence="5" id="KW-0547">Nucleotide-binding</keyword>
<feature type="transmembrane region" description="Helical" evidence="9">
    <location>
        <begin position="44"/>
        <end position="62"/>
    </location>
</feature>
<dbReference type="GO" id="GO:0000155">
    <property type="term" value="F:phosphorelay sensor kinase activity"/>
    <property type="evidence" value="ECO:0007669"/>
    <property type="project" value="InterPro"/>
</dbReference>
<proteinExistence type="predicted"/>
<feature type="transmembrane region" description="Helical" evidence="9">
    <location>
        <begin position="147"/>
        <end position="166"/>
    </location>
</feature>
<keyword evidence="8" id="KW-0902">Two-component regulatory system</keyword>
<dbReference type="SUPFAM" id="SSF55874">
    <property type="entry name" value="ATPase domain of HSP90 chaperone/DNA topoisomerase II/histidine kinase"/>
    <property type="match status" value="1"/>
</dbReference>
<keyword evidence="12" id="KW-1185">Reference proteome</keyword>
<sequence length="384" mass="40903">MPEGQDAAMGRWRLTRAADVVAAAVVLLLTVPSSIGLLWSAGGWASVVGGVCGAVLVATLLARRAHPWPSFWASCAALLVLLALPRLPEGLSMVFLPVSLIHLLVVHAVVAGTGRWRLPLAVSLVGLGLIVARTVLDVPDPLDWGTFWVLVPFTALVLAGSCVLGARDWERRQLQEHRLHEAVARERELMAREVHDVVAHSLTVVVAQADAALLVMEADPQRSRTMVSNAVTTGREAMAEMQRVVRVLRDGAPPGAPVRSLHDLDTLVASSRSATAGIELVVDGDVDRVDPEIARAVYRIVQESLTNAVKHGTRPPRCRVDVRVDARGVSVSVHDDGPGLTGREPADAGFGILGIRERARSLGGRVDIASDASGTRVSAWLPTT</sequence>
<dbReference type="Pfam" id="PF02518">
    <property type="entry name" value="HATPase_c"/>
    <property type="match status" value="1"/>
</dbReference>
<dbReference type="Gene3D" id="3.30.565.10">
    <property type="entry name" value="Histidine kinase-like ATPase, C-terminal domain"/>
    <property type="match status" value="1"/>
</dbReference>
<evidence type="ECO:0000256" key="3">
    <source>
        <dbReference type="ARBA" id="ARBA00022553"/>
    </source>
</evidence>
<dbReference type="GO" id="GO:0016020">
    <property type="term" value="C:membrane"/>
    <property type="evidence" value="ECO:0007669"/>
    <property type="project" value="InterPro"/>
</dbReference>
<feature type="transmembrane region" description="Helical" evidence="9">
    <location>
        <begin position="69"/>
        <end position="87"/>
    </location>
</feature>
<evidence type="ECO:0000256" key="1">
    <source>
        <dbReference type="ARBA" id="ARBA00000085"/>
    </source>
</evidence>
<dbReference type="EC" id="2.7.13.3" evidence="2"/>
<dbReference type="EMBL" id="CP001618">
    <property type="protein sequence ID" value="ACQ80077.1"/>
    <property type="molecule type" value="Genomic_DNA"/>
</dbReference>
<keyword evidence="7" id="KW-0067">ATP-binding</keyword>
<keyword evidence="6 11" id="KW-0418">Kinase</keyword>
<evidence type="ECO:0000256" key="4">
    <source>
        <dbReference type="ARBA" id="ARBA00022679"/>
    </source>
</evidence>
<dbReference type="Proteomes" id="UP000007962">
    <property type="component" value="Chromosome"/>
</dbReference>
<name>C5C4U9_BEUC1</name>